<dbReference type="Proteomes" id="UP001642405">
    <property type="component" value="Unassembled WGS sequence"/>
</dbReference>
<evidence type="ECO:0000313" key="2">
    <source>
        <dbReference type="Proteomes" id="UP001642405"/>
    </source>
</evidence>
<gene>
    <name evidence="1" type="ORF">SCUCBS95973_002358</name>
</gene>
<protein>
    <submittedName>
        <fullName evidence="1">Uncharacterized protein</fullName>
    </submittedName>
</protein>
<organism evidence="1 2">
    <name type="scientific">Sporothrix curviconia</name>
    <dbReference type="NCBI Taxonomy" id="1260050"/>
    <lineage>
        <taxon>Eukaryota</taxon>
        <taxon>Fungi</taxon>
        <taxon>Dikarya</taxon>
        <taxon>Ascomycota</taxon>
        <taxon>Pezizomycotina</taxon>
        <taxon>Sordariomycetes</taxon>
        <taxon>Sordariomycetidae</taxon>
        <taxon>Ophiostomatales</taxon>
        <taxon>Ophiostomataceae</taxon>
        <taxon>Sporothrix</taxon>
    </lineage>
</organism>
<keyword evidence="2" id="KW-1185">Reference proteome</keyword>
<sequence length="326" mass="36073">MAAENNNNIAPSKLTENDVDLHNITMPWPLKATVLPKEPILARVAIKEPLAIEILNVILRVDIVLPNNKTFNIGKDEKCRVLLDKNMDKDWRVFLFNVHLTTPFLLPGDYKVRYSVIIRDGALVSISTPNSPNSSNADSVDHTPFIVHPDGRVEVPHFGGSMGSYGDRSTGLVFTAAFPDKLYANTSDDSVNGSVFCLLQIHPIRNVQYTEACVIVQVYRQGNSPWHTVAEQTLPITAVSEDTPAGDNDFLDYSFKLNSYTDLDLVAGGQVQFRSSLVMDGSSGKSCLADVTKTVLVQDISEYVPEEDSELDLEIDDKLDELSYLL</sequence>
<proteinExistence type="predicted"/>
<name>A0ABP0B660_9PEZI</name>
<accession>A0ABP0B660</accession>
<reference evidence="1 2" key="1">
    <citation type="submission" date="2024-01" db="EMBL/GenBank/DDBJ databases">
        <authorList>
            <person name="Allen C."/>
            <person name="Tagirdzhanova G."/>
        </authorList>
    </citation>
    <scope>NUCLEOTIDE SEQUENCE [LARGE SCALE GENOMIC DNA]</scope>
</reference>
<evidence type="ECO:0000313" key="1">
    <source>
        <dbReference type="EMBL" id="CAK7215083.1"/>
    </source>
</evidence>
<comment type="caution">
    <text evidence="1">The sequence shown here is derived from an EMBL/GenBank/DDBJ whole genome shotgun (WGS) entry which is preliminary data.</text>
</comment>
<dbReference type="EMBL" id="CAWUHB010000009">
    <property type="protein sequence ID" value="CAK7215083.1"/>
    <property type="molecule type" value="Genomic_DNA"/>
</dbReference>